<accession>A0A1J9RKB2</accession>
<proteinExistence type="predicted"/>
<feature type="compositionally biased region" description="Polar residues" evidence="1">
    <location>
        <begin position="1496"/>
        <end position="1507"/>
    </location>
</feature>
<feature type="compositionally biased region" description="Polar residues" evidence="1">
    <location>
        <begin position="988"/>
        <end position="997"/>
    </location>
</feature>
<comment type="caution">
    <text evidence="2">The sequence shown here is derived from an EMBL/GenBank/DDBJ whole genome shotgun (WGS) entry which is preliminary data.</text>
</comment>
<dbReference type="PANTHER" id="PTHR38166">
    <property type="entry name" value="C2H2-TYPE DOMAIN-CONTAINING PROTEIN-RELATED"/>
    <property type="match status" value="1"/>
</dbReference>
<dbReference type="SUPFAM" id="SSF53474">
    <property type="entry name" value="alpha/beta-Hydrolases"/>
    <property type="match status" value="1"/>
</dbReference>
<feature type="region of interest" description="Disordered" evidence="1">
    <location>
        <begin position="1322"/>
        <end position="1352"/>
    </location>
</feature>
<dbReference type="InterPro" id="IPR029058">
    <property type="entry name" value="AB_hydrolase_fold"/>
</dbReference>
<evidence type="ECO:0000313" key="2">
    <source>
        <dbReference type="EMBL" id="OJD28959.1"/>
    </source>
</evidence>
<dbReference type="OrthoDB" id="5592486at2759"/>
<dbReference type="PANTHER" id="PTHR38166:SF1">
    <property type="entry name" value="C2H2-TYPE DOMAIN-CONTAINING PROTEIN"/>
    <property type="match status" value="1"/>
</dbReference>
<reference evidence="2 3" key="1">
    <citation type="submission" date="2016-10" db="EMBL/GenBank/DDBJ databases">
        <title>Proteomics and genomics reveal pathogen-plant mechanisms compatible with a hemibiotrophic lifestyle of Diplodia corticola.</title>
        <authorList>
            <person name="Fernandes I."/>
            <person name="De Jonge R."/>
            <person name="Van De Peer Y."/>
            <person name="Devreese B."/>
            <person name="Alves A."/>
            <person name="Esteves A.C."/>
        </authorList>
    </citation>
    <scope>NUCLEOTIDE SEQUENCE [LARGE SCALE GENOMIC DNA]</scope>
    <source>
        <strain evidence="2 3">CBS 112549</strain>
    </source>
</reference>
<dbReference type="Gene3D" id="3.40.50.1820">
    <property type="entry name" value="alpha/beta hydrolase"/>
    <property type="match status" value="1"/>
</dbReference>
<evidence type="ECO:0000313" key="3">
    <source>
        <dbReference type="Proteomes" id="UP000183809"/>
    </source>
</evidence>
<feature type="compositionally biased region" description="Polar residues" evidence="1">
    <location>
        <begin position="1266"/>
        <end position="1289"/>
    </location>
</feature>
<keyword evidence="3" id="KW-1185">Reference proteome</keyword>
<feature type="compositionally biased region" description="Polar residues" evidence="1">
    <location>
        <begin position="1462"/>
        <end position="1475"/>
    </location>
</feature>
<dbReference type="Proteomes" id="UP000183809">
    <property type="component" value="Unassembled WGS sequence"/>
</dbReference>
<dbReference type="RefSeq" id="XP_020125219.1">
    <property type="nucleotide sequence ID" value="XM_020270133.1"/>
</dbReference>
<feature type="region of interest" description="Disordered" evidence="1">
    <location>
        <begin position="1370"/>
        <end position="1397"/>
    </location>
</feature>
<feature type="region of interest" description="Disordered" evidence="1">
    <location>
        <begin position="592"/>
        <end position="618"/>
    </location>
</feature>
<feature type="compositionally biased region" description="Polar residues" evidence="1">
    <location>
        <begin position="1322"/>
        <end position="1350"/>
    </location>
</feature>
<sequence length="1507" mass="168059">MTSALLIRRQTIGILAREVRASYRTIHSSPVAQASDPRIDDLDLGHEYRNEFAALRDKYATHPATNTHAITTDKPKYPIVLAHGLFGFDELRLAGPYLPGLQYWRGVRDALEANGIEVITTAVSPSGSIEERGKKLAEVIAAHPAVKVAEGREGGRGVNIIAGLDSRYMISQLRPRNVDVKSLTTIATPHRGSAFADWMMDQIGADNLPRAYSVLKFCRLETGAFAQLTRKYMQEEFNPRTPDREGVKYYSYGATLEPERWSSFKQLHDLVAILENAPNDGLVSVPSSKWGTYKGTISGVSHLDLINWTSRVKWMLYSLVGYKPTFNAIAFYLDICDADKLSPCSSSLHAPERAAPLLDADVENNEIPRHGNSHLRIGGARRVACPFTKKFPLMQPIDSSCLFGFTCTARLKEHLYRRHRLPDRHCHLCYEGFEDHETLYKHLWTQQGGSQCSGSGRTPDMYMLKPQERQLKMRHRRVCSEEEKWRNIYCILFQNEENTLNSIPSPFIDDYSPVVTNPHHQYRHGATNHPPVSPETERRVQADDFHHFGQQPGRRRMIQNFVEAEHIDNGYKNLVDQRRKHFLLEASVHVNSEAVPTSQPSDPADFSSPDADMKRSSKEKYAPQTYELGHAWKATYSCPAIACNRRGIEAFYPEDELQAHLQRAHSRDDLCACPAFNCSIQTLPLDLMLIHVSSHESNQLSQSLTALQHHRPSQCPLDQCSSCLGADTAQLSNHVLSHTEEDRSKAQLKLSMAGYNHLTGNPICPICHLESAPDLFARHVHDQHLMKPGSSESSDVSLAFEHRRQILWLYPGFSNHFIFDDLREPRGALQMPSDSTLTCKSPFGWGCDLDSALGESIVSEEGYTWNGFFTNLATILPGSSASENCWEHSSAITDGNISDETDQGAPEEQVSAKDGNALNVVHELLASRENSFVALLTSKIKERLGYDEDSNYSETSSDDSTSTGESFIAIVACQEGNEENSRADESATLRSTRFSSSEKGKKRTTSGIGADEENDESQGRDLKRKRTNSPADTSKNSQKRFACQYRKRFPRIPGLAPSCSHGFSTPGRVKEHLSRRHALREIHCPECFEEFQNLEGLARHLRPSASGQSGCPGHRPRPEYKFGSEERKALEPKQRKNLPDVEKWKVMWRIVFPDAIAQQDIPCPYMDGEDDYTAAQYSHIMQNRLPEILHERVRGLLDMERGILEARAESIIDRVLPEIIRSIREELDHEREPQPFRRDGMEPPVSRILAADSNTVATLVQLPEVTENTVMPSSQRANGTGDGSSSNINRIGKHNLTIARSCIGEASDSGYQSGSFDIQASDTQNLHQSDSPSRLEQNEEPSTTGISSGTMHDVSITADVSRNASFEPFLAPEPSLLDTPEVNGPEFPQNSQGRGGYPMPQLLGPLVDTADSGEQPPGPDFPFFDFDPDLGTFGFTSQGENEPFSFDDFFFDSTEDFNLITQDSQNGNPGLSHSFRQPPLRGGESSAAAQLGPGSPSITGLDNPSPD</sequence>
<feature type="region of interest" description="Disordered" evidence="1">
    <location>
        <begin position="892"/>
        <end position="914"/>
    </location>
</feature>
<dbReference type="EMBL" id="MNUE01000101">
    <property type="protein sequence ID" value="OJD28959.1"/>
    <property type="molecule type" value="Genomic_DNA"/>
</dbReference>
<organism evidence="2 3">
    <name type="scientific">Diplodia corticola</name>
    <dbReference type="NCBI Taxonomy" id="236234"/>
    <lineage>
        <taxon>Eukaryota</taxon>
        <taxon>Fungi</taxon>
        <taxon>Dikarya</taxon>
        <taxon>Ascomycota</taxon>
        <taxon>Pezizomycotina</taxon>
        <taxon>Dothideomycetes</taxon>
        <taxon>Dothideomycetes incertae sedis</taxon>
        <taxon>Botryosphaeriales</taxon>
        <taxon>Botryosphaeriaceae</taxon>
        <taxon>Diplodia</taxon>
    </lineage>
</organism>
<protein>
    <submittedName>
        <fullName evidence="2">Triacylglycerol lipase</fullName>
    </submittedName>
</protein>
<dbReference type="GeneID" id="31010392"/>
<gene>
    <name evidence="2" type="ORF">BKCO1_1010004</name>
</gene>
<dbReference type="Gene3D" id="3.30.160.60">
    <property type="entry name" value="Classic Zinc Finger"/>
    <property type="match status" value="1"/>
</dbReference>
<evidence type="ECO:0000256" key="1">
    <source>
        <dbReference type="SAM" id="MobiDB-lite"/>
    </source>
</evidence>
<dbReference type="STRING" id="236234.A0A1J9RKB2"/>
<name>A0A1J9RKB2_9PEZI</name>
<feature type="region of interest" description="Disordered" evidence="1">
    <location>
        <begin position="1263"/>
        <end position="1289"/>
    </location>
</feature>
<feature type="region of interest" description="Disordered" evidence="1">
    <location>
        <begin position="976"/>
        <end position="1042"/>
    </location>
</feature>
<feature type="region of interest" description="Disordered" evidence="1">
    <location>
        <begin position="1462"/>
        <end position="1507"/>
    </location>
</feature>
<feature type="compositionally biased region" description="Low complexity" evidence="1">
    <location>
        <begin position="598"/>
        <end position="610"/>
    </location>
</feature>